<evidence type="ECO:0000313" key="1">
    <source>
        <dbReference type="EMBL" id="KAJ6637443.1"/>
    </source>
</evidence>
<sequence length="21" mass="2344">MPNELQSSALFPPKVSIPWTT</sequence>
<keyword evidence="2" id="KW-1185">Reference proteome</keyword>
<comment type="caution">
    <text evidence="1">The sequence shown here is derived from an EMBL/GenBank/DDBJ whole genome shotgun (WGS) entry which is preliminary data.</text>
</comment>
<reference evidence="1" key="1">
    <citation type="submission" date="2022-07" db="EMBL/GenBank/DDBJ databases">
        <authorList>
            <person name="Trinca V."/>
            <person name="Uliana J.V.C."/>
            <person name="Torres T.T."/>
            <person name="Ward R.J."/>
            <person name="Monesi N."/>
        </authorList>
    </citation>
    <scope>NUCLEOTIDE SEQUENCE</scope>
    <source>
        <strain evidence="1">HSMRA1968</strain>
        <tissue evidence="1">Whole embryos</tissue>
    </source>
</reference>
<dbReference type="Proteomes" id="UP001151699">
    <property type="component" value="Chromosome X"/>
</dbReference>
<proteinExistence type="predicted"/>
<dbReference type="EMBL" id="WJQU01000003">
    <property type="protein sequence ID" value="KAJ6637443.1"/>
    <property type="molecule type" value="Genomic_DNA"/>
</dbReference>
<evidence type="ECO:0000313" key="2">
    <source>
        <dbReference type="Proteomes" id="UP001151699"/>
    </source>
</evidence>
<organism evidence="1 2">
    <name type="scientific">Pseudolycoriella hygida</name>
    <dbReference type="NCBI Taxonomy" id="35572"/>
    <lineage>
        <taxon>Eukaryota</taxon>
        <taxon>Metazoa</taxon>
        <taxon>Ecdysozoa</taxon>
        <taxon>Arthropoda</taxon>
        <taxon>Hexapoda</taxon>
        <taxon>Insecta</taxon>
        <taxon>Pterygota</taxon>
        <taxon>Neoptera</taxon>
        <taxon>Endopterygota</taxon>
        <taxon>Diptera</taxon>
        <taxon>Nematocera</taxon>
        <taxon>Sciaroidea</taxon>
        <taxon>Sciaridae</taxon>
        <taxon>Pseudolycoriella</taxon>
    </lineage>
</organism>
<name>A0A9Q0RZ21_9DIPT</name>
<protein>
    <submittedName>
        <fullName evidence="1">Uncharacterized protein</fullName>
    </submittedName>
</protein>
<accession>A0A9Q0RZ21</accession>
<gene>
    <name evidence="1" type="ORF">Bhyg_10173</name>
</gene>
<dbReference type="AlphaFoldDB" id="A0A9Q0RZ21"/>